<evidence type="ECO:0000313" key="1">
    <source>
        <dbReference type="EMBL" id="AHF03426.1"/>
    </source>
</evidence>
<dbReference type="KEGG" id="mpur:MARPU_05690"/>
<gene>
    <name evidence="1" type="ORF">MARPU_05690</name>
</gene>
<accession>W0E2V2</accession>
<dbReference type="HOGENOM" id="CLU_2771045_0_0_6"/>
<keyword evidence="2" id="KW-1185">Reference proteome</keyword>
<dbReference type="AlphaFoldDB" id="W0E2V2"/>
<dbReference type="NCBIfam" id="NF047331">
    <property type="entry name" value="phage_HTJ"/>
    <property type="match status" value="1"/>
</dbReference>
<proteinExistence type="predicted"/>
<dbReference type="RefSeq" id="WP_005220664.1">
    <property type="nucleotide sequence ID" value="NZ_CP007031.1"/>
</dbReference>
<protein>
    <submittedName>
        <fullName evidence="1">Uncharacterized protein</fullName>
    </submittedName>
</protein>
<dbReference type="EMBL" id="CP007031">
    <property type="protein sequence ID" value="AHF03426.1"/>
    <property type="molecule type" value="Genomic_DNA"/>
</dbReference>
<name>W0E2V2_MARPU</name>
<evidence type="ECO:0000313" key="2">
    <source>
        <dbReference type="Proteomes" id="UP000005275"/>
    </source>
</evidence>
<sequence>MAFTSDQLATLEAAAASGRLRVQLGDKVIQYQTLPDLMHAIRQARADVAAAAGLRPGRALRCYLEHHRG</sequence>
<reference evidence="1 2" key="1">
    <citation type="submission" date="2013-12" db="EMBL/GenBank/DDBJ databases">
        <authorList>
            <consortium name="DOE Joint Genome Institute"/>
            <person name="Bryant D.A."/>
            <person name="Huntemann M."/>
            <person name="Han J."/>
            <person name="Chen A."/>
            <person name="Kyrpides N."/>
            <person name="Mavromatis K."/>
            <person name="Markowitz V."/>
            <person name="Palaniappan K."/>
            <person name="Ivanova N."/>
            <person name="Schaumberg A."/>
            <person name="Pati A."/>
            <person name="Liolios K."/>
            <person name="Nordberg H.P."/>
            <person name="Cantor M.N."/>
            <person name="Hua S.X."/>
            <person name="Woyke T."/>
        </authorList>
    </citation>
    <scope>NUCLEOTIDE SEQUENCE [LARGE SCALE GENOMIC DNA]</scope>
    <source>
        <strain evidence="1 2">984</strain>
    </source>
</reference>
<dbReference type="STRING" id="765910.MARPU_05690"/>
<dbReference type="OrthoDB" id="5574012at2"/>
<dbReference type="Proteomes" id="UP000005275">
    <property type="component" value="Chromosome"/>
</dbReference>
<organism evidence="1 2">
    <name type="scientific">Marichromatium purpuratum 984</name>
    <dbReference type="NCBI Taxonomy" id="765910"/>
    <lineage>
        <taxon>Bacteria</taxon>
        <taxon>Pseudomonadati</taxon>
        <taxon>Pseudomonadota</taxon>
        <taxon>Gammaproteobacteria</taxon>
        <taxon>Chromatiales</taxon>
        <taxon>Chromatiaceae</taxon>
        <taxon>Marichromatium</taxon>
    </lineage>
</organism>